<dbReference type="GO" id="GO:0004722">
    <property type="term" value="F:protein serine/threonine phosphatase activity"/>
    <property type="evidence" value="ECO:0007669"/>
    <property type="project" value="UniProtKB-EC"/>
</dbReference>
<dbReference type="InterPro" id="IPR036457">
    <property type="entry name" value="PPM-type-like_dom_sf"/>
</dbReference>
<proteinExistence type="predicted"/>
<dbReference type="EC" id="3.1.3.16" evidence="1"/>
<reference evidence="2 3" key="1">
    <citation type="journal article" date="2014" name="Agronomy (Basel)">
        <title>A Draft Genome Sequence for Ensete ventricosum, the Drought-Tolerant Tree Against Hunger.</title>
        <authorList>
            <person name="Harrison J."/>
            <person name="Moore K.A."/>
            <person name="Paszkiewicz K."/>
            <person name="Jones T."/>
            <person name="Grant M."/>
            <person name="Ambacheew D."/>
            <person name="Muzemil S."/>
            <person name="Studholme D.J."/>
        </authorList>
    </citation>
    <scope>NUCLEOTIDE SEQUENCE [LARGE SCALE GENOMIC DNA]</scope>
</reference>
<dbReference type="AlphaFoldDB" id="A0A426Z1N8"/>
<sequence>MFKAPEQHCKSSSGSIVIVVLDMLEDFKEGSTFEAGCRHSFFDELFRKCIGKIHMVLLIPYCFFTGMDFHELLDIPQGDRRKYHDDVSVMVISLEGRIWRSSS</sequence>
<accession>A0A426Z1N8</accession>
<dbReference type="Proteomes" id="UP000287651">
    <property type="component" value="Unassembled WGS sequence"/>
</dbReference>
<evidence type="ECO:0000313" key="2">
    <source>
        <dbReference type="EMBL" id="RRT57882.1"/>
    </source>
</evidence>
<dbReference type="EMBL" id="AMZH03008961">
    <property type="protein sequence ID" value="RRT57882.1"/>
    <property type="molecule type" value="Genomic_DNA"/>
</dbReference>
<dbReference type="Gene3D" id="3.60.40.10">
    <property type="entry name" value="PPM-type phosphatase domain"/>
    <property type="match status" value="1"/>
</dbReference>
<protein>
    <recommendedName>
        <fullName evidence="1">protein-serine/threonine phosphatase</fullName>
        <ecNumber evidence="1">3.1.3.16</ecNumber>
    </recommendedName>
</protein>
<evidence type="ECO:0000256" key="1">
    <source>
        <dbReference type="ARBA" id="ARBA00013081"/>
    </source>
</evidence>
<organism evidence="2 3">
    <name type="scientific">Ensete ventricosum</name>
    <name type="common">Abyssinian banana</name>
    <name type="synonym">Musa ensete</name>
    <dbReference type="NCBI Taxonomy" id="4639"/>
    <lineage>
        <taxon>Eukaryota</taxon>
        <taxon>Viridiplantae</taxon>
        <taxon>Streptophyta</taxon>
        <taxon>Embryophyta</taxon>
        <taxon>Tracheophyta</taxon>
        <taxon>Spermatophyta</taxon>
        <taxon>Magnoliopsida</taxon>
        <taxon>Liliopsida</taxon>
        <taxon>Zingiberales</taxon>
        <taxon>Musaceae</taxon>
        <taxon>Ensete</taxon>
    </lineage>
</organism>
<comment type="caution">
    <text evidence="2">The sequence shown here is derived from an EMBL/GenBank/DDBJ whole genome shotgun (WGS) entry which is preliminary data.</text>
</comment>
<evidence type="ECO:0000313" key="3">
    <source>
        <dbReference type="Proteomes" id="UP000287651"/>
    </source>
</evidence>
<gene>
    <name evidence="2" type="ORF">B296_00040971</name>
</gene>
<name>A0A426Z1N8_ENSVE</name>